<dbReference type="EMBL" id="JAIFRP010004408">
    <property type="protein sequence ID" value="KAK2576186.1"/>
    <property type="molecule type" value="Genomic_DNA"/>
</dbReference>
<sequence length="149" mass="16783">MRNLTPRAWTTEKGVIREGQSTQYRIKMISRQTQTPTKGQIKTTTPQGGRILFGRADRWGSPYRPEIATTRVYQDVVVPASRDSKGTKLFIVRANEGSNSTTIVHERSYYLIIGRNEQNNALSYNGTNTIRKPTPSMAANHPLDHHLAS</sequence>
<evidence type="ECO:0000313" key="2">
    <source>
        <dbReference type="EMBL" id="KAK2576186.1"/>
    </source>
</evidence>
<keyword evidence="3" id="KW-1185">Reference proteome</keyword>
<reference evidence="2" key="1">
    <citation type="submission" date="2021-08" db="EMBL/GenBank/DDBJ databases">
        <authorList>
            <person name="Misof B."/>
            <person name="Oliver O."/>
            <person name="Podsiadlowski L."/>
            <person name="Donath A."/>
            <person name="Peters R."/>
            <person name="Mayer C."/>
            <person name="Rust J."/>
            <person name="Gunkel S."/>
            <person name="Lesny P."/>
            <person name="Martin S."/>
            <person name="Oeyen J.P."/>
            <person name="Petersen M."/>
            <person name="Panagiotis P."/>
            <person name="Wilbrandt J."/>
            <person name="Tanja T."/>
        </authorList>
    </citation>
    <scope>NUCLEOTIDE SEQUENCE</scope>
    <source>
        <strain evidence="2">GBR_01_08_01A</strain>
        <tissue evidence="2">Thorax + abdomen</tissue>
    </source>
</reference>
<organism evidence="2 3">
    <name type="scientific">Odynerus spinipes</name>
    <dbReference type="NCBI Taxonomy" id="1348599"/>
    <lineage>
        <taxon>Eukaryota</taxon>
        <taxon>Metazoa</taxon>
        <taxon>Ecdysozoa</taxon>
        <taxon>Arthropoda</taxon>
        <taxon>Hexapoda</taxon>
        <taxon>Insecta</taxon>
        <taxon>Pterygota</taxon>
        <taxon>Neoptera</taxon>
        <taxon>Endopterygota</taxon>
        <taxon>Hymenoptera</taxon>
        <taxon>Apocrita</taxon>
        <taxon>Aculeata</taxon>
        <taxon>Vespoidea</taxon>
        <taxon>Vespidae</taxon>
        <taxon>Eumeninae</taxon>
        <taxon>Odynerus</taxon>
    </lineage>
</organism>
<reference evidence="2" key="2">
    <citation type="journal article" date="2023" name="Commun. Biol.">
        <title>Intrasexual cuticular hydrocarbon dimorphism in a wasp sheds light on hydrocarbon biosynthesis genes in Hymenoptera.</title>
        <authorList>
            <person name="Moris V.C."/>
            <person name="Podsiadlowski L."/>
            <person name="Martin S."/>
            <person name="Oeyen J.P."/>
            <person name="Donath A."/>
            <person name="Petersen M."/>
            <person name="Wilbrandt J."/>
            <person name="Misof B."/>
            <person name="Liedtke D."/>
            <person name="Thamm M."/>
            <person name="Scheiner R."/>
            <person name="Schmitt T."/>
            <person name="Niehuis O."/>
        </authorList>
    </citation>
    <scope>NUCLEOTIDE SEQUENCE</scope>
    <source>
        <strain evidence="2">GBR_01_08_01A</strain>
    </source>
</reference>
<accession>A0AAD9RBW2</accession>
<gene>
    <name evidence="2" type="ORF">KPH14_007503</name>
</gene>
<dbReference type="AlphaFoldDB" id="A0AAD9RBW2"/>
<name>A0AAD9RBW2_9HYME</name>
<feature type="region of interest" description="Disordered" evidence="1">
    <location>
        <begin position="128"/>
        <end position="149"/>
    </location>
</feature>
<protein>
    <submittedName>
        <fullName evidence="2">Uncharacterized protein</fullName>
    </submittedName>
</protein>
<dbReference type="Proteomes" id="UP001258017">
    <property type="component" value="Unassembled WGS sequence"/>
</dbReference>
<proteinExistence type="predicted"/>
<evidence type="ECO:0000313" key="3">
    <source>
        <dbReference type="Proteomes" id="UP001258017"/>
    </source>
</evidence>
<comment type="caution">
    <text evidence="2">The sequence shown here is derived from an EMBL/GenBank/DDBJ whole genome shotgun (WGS) entry which is preliminary data.</text>
</comment>
<evidence type="ECO:0000256" key="1">
    <source>
        <dbReference type="SAM" id="MobiDB-lite"/>
    </source>
</evidence>